<keyword evidence="1" id="KW-1133">Transmembrane helix</keyword>
<evidence type="ECO:0000256" key="1">
    <source>
        <dbReference type="SAM" id="Phobius"/>
    </source>
</evidence>
<dbReference type="AlphaFoldDB" id="A0A6A6K467"/>
<reference evidence="2 3" key="1">
    <citation type="journal article" date="2020" name="Mol. Plant">
        <title>The Chromosome-Based Rubber Tree Genome Provides New Insights into Spurge Genome Evolution and Rubber Biosynthesis.</title>
        <authorList>
            <person name="Liu J."/>
            <person name="Shi C."/>
            <person name="Shi C.C."/>
            <person name="Li W."/>
            <person name="Zhang Q.J."/>
            <person name="Zhang Y."/>
            <person name="Li K."/>
            <person name="Lu H.F."/>
            <person name="Shi C."/>
            <person name="Zhu S.T."/>
            <person name="Xiao Z.Y."/>
            <person name="Nan H."/>
            <person name="Yue Y."/>
            <person name="Zhu X.G."/>
            <person name="Wu Y."/>
            <person name="Hong X.N."/>
            <person name="Fan G.Y."/>
            <person name="Tong Y."/>
            <person name="Zhang D."/>
            <person name="Mao C.L."/>
            <person name="Liu Y.L."/>
            <person name="Hao S.J."/>
            <person name="Liu W.Q."/>
            <person name="Lv M.Q."/>
            <person name="Zhang H.B."/>
            <person name="Liu Y."/>
            <person name="Hu-Tang G.R."/>
            <person name="Wang J.P."/>
            <person name="Wang J.H."/>
            <person name="Sun Y.H."/>
            <person name="Ni S.B."/>
            <person name="Chen W.B."/>
            <person name="Zhang X.C."/>
            <person name="Jiao Y.N."/>
            <person name="Eichler E.E."/>
            <person name="Li G.H."/>
            <person name="Liu X."/>
            <person name="Gao L.Z."/>
        </authorList>
    </citation>
    <scope>NUCLEOTIDE SEQUENCE [LARGE SCALE GENOMIC DNA]</scope>
    <source>
        <strain evidence="3">cv. GT1</strain>
        <tissue evidence="2">Leaf</tissue>
    </source>
</reference>
<name>A0A6A6K467_HEVBR</name>
<feature type="transmembrane region" description="Helical" evidence="1">
    <location>
        <begin position="26"/>
        <end position="47"/>
    </location>
</feature>
<gene>
    <name evidence="2" type="ORF">GH714_011527</name>
</gene>
<keyword evidence="1" id="KW-0472">Membrane</keyword>
<proteinExistence type="predicted"/>
<accession>A0A6A6K467</accession>
<organism evidence="2 3">
    <name type="scientific">Hevea brasiliensis</name>
    <name type="common">Para rubber tree</name>
    <name type="synonym">Siphonia brasiliensis</name>
    <dbReference type="NCBI Taxonomy" id="3981"/>
    <lineage>
        <taxon>Eukaryota</taxon>
        <taxon>Viridiplantae</taxon>
        <taxon>Streptophyta</taxon>
        <taxon>Embryophyta</taxon>
        <taxon>Tracheophyta</taxon>
        <taxon>Spermatophyta</taxon>
        <taxon>Magnoliopsida</taxon>
        <taxon>eudicotyledons</taxon>
        <taxon>Gunneridae</taxon>
        <taxon>Pentapetalae</taxon>
        <taxon>rosids</taxon>
        <taxon>fabids</taxon>
        <taxon>Malpighiales</taxon>
        <taxon>Euphorbiaceae</taxon>
        <taxon>Crotonoideae</taxon>
        <taxon>Micrandreae</taxon>
        <taxon>Hevea</taxon>
    </lineage>
</organism>
<keyword evidence="3" id="KW-1185">Reference proteome</keyword>
<evidence type="ECO:0000313" key="3">
    <source>
        <dbReference type="Proteomes" id="UP000467840"/>
    </source>
</evidence>
<evidence type="ECO:0000313" key="2">
    <source>
        <dbReference type="EMBL" id="KAF2283512.1"/>
    </source>
</evidence>
<dbReference type="Proteomes" id="UP000467840">
    <property type="component" value="Chromosome 12"/>
</dbReference>
<sequence length="146" mass="15840">MGGEIEGFDRHKRDGVKGSNKNFEPFLILPFLVMISLTTFPAASAAAKGGEISRNRGCSASGISRVRVLGDSGSFDCGGFVVDCDWDLVRKSLGLDFETILTPEGKVVDDDNTLRSTGFDPGTLQIIWTRTRSTDSRKIYEKSSAV</sequence>
<comment type="caution">
    <text evidence="2">The sequence shown here is derived from an EMBL/GenBank/DDBJ whole genome shotgun (WGS) entry which is preliminary data.</text>
</comment>
<dbReference type="EMBL" id="JAAGAX010000018">
    <property type="protein sequence ID" value="KAF2283512.1"/>
    <property type="molecule type" value="Genomic_DNA"/>
</dbReference>
<protein>
    <submittedName>
        <fullName evidence="2">Uncharacterized protein</fullName>
    </submittedName>
</protein>
<keyword evidence="1" id="KW-0812">Transmembrane</keyword>